<keyword evidence="1 6" id="KW-0963">Cytoplasm</keyword>
<evidence type="ECO:0000256" key="2">
    <source>
        <dbReference type="ARBA" id="ARBA00022598"/>
    </source>
</evidence>
<keyword evidence="3 6" id="KW-0547">Nucleotide-binding</keyword>
<organism evidence="7 8">
    <name type="scientific">Methylacidimicrobium tartarophylax</name>
    <dbReference type="NCBI Taxonomy" id="1041768"/>
    <lineage>
        <taxon>Bacteria</taxon>
        <taxon>Pseudomonadati</taxon>
        <taxon>Verrucomicrobiota</taxon>
        <taxon>Methylacidimicrobium</taxon>
    </lineage>
</organism>
<dbReference type="SUPFAM" id="SSF82697">
    <property type="entry name" value="PurS-like"/>
    <property type="match status" value="1"/>
</dbReference>
<dbReference type="NCBIfam" id="TIGR00302">
    <property type="entry name" value="phosphoribosylformylglycinamidine synthase subunit PurS"/>
    <property type="match status" value="1"/>
</dbReference>
<reference evidence="7 8" key="1">
    <citation type="submission" date="2019-09" db="EMBL/GenBank/DDBJ databases">
        <authorList>
            <person name="Cremers G."/>
        </authorList>
    </citation>
    <scope>NUCLEOTIDE SEQUENCE [LARGE SCALE GENOMIC DNA]</scope>
    <source>
        <strain evidence="7">4A</strain>
    </source>
</reference>
<dbReference type="InterPro" id="IPR003850">
    <property type="entry name" value="PurS"/>
</dbReference>
<comment type="catalytic activity">
    <reaction evidence="6">
        <text>N(2)-formyl-N(1)-(5-phospho-beta-D-ribosyl)glycinamide + L-glutamine + ATP + H2O = 2-formamido-N(1)-(5-O-phospho-beta-D-ribosyl)acetamidine + L-glutamate + ADP + phosphate + H(+)</text>
        <dbReference type="Rhea" id="RHEA:17129"/>
        <dbReference type="ChEBI" id="CHEBI:15377"/>
        <dbReference type="ChEBI" id="CHEBI:15378"/>
        <dbReference type="ChEBI" id="CHEBI:29985"/>
        <dbReference type="ChEBI" id="CHEBI:30616"/>
        <dbReference type="ChEBI" id="CHEBI:43474"/>
        <dbReference type="ChEBI" id="CHEBI:58359"/>
        <dbReference type="ChEBI" id="CHEBI:147286"/>
        <dbReference type="ChEBI" id="CHEBI:147287"/>
        <dbReference type="ChEBI" id="CHEBI:456216"/>
        <dbReference type="EC" id="6.3.5.3"/>
    </reaction>
</comment>
<dbReference type="GO" id="GO:0006189">
    <property type="term" value="P:'de novo' IMP biosynthetic process"/>
    <property type="evidence" value="ECO:0007669"/>
    <property type="project" value="UniProtKB-UniRule"/>
</dbReference>
<keyword evidence="4 6" id="KW-0658">Purine biosynthesis</keyword>
<protein>
    <recommendedName>
        <fullName evidence="6">Phosphoribosylformylglycinamidine synthase subunit PurS</fullName>
        <shortName evidence="6">FGAM synthase</shortName>
        <ecNumber evidence="6">6.3.5.3</ecNumber>
    </recommendedName>
    <alternativeName>
        <fullName evidence="6">Formylglycinamide ribonucleotide amidotransferase subunit III</fullName>
        <shortName evidence="6">FGAR amidotransferase III</shortName>
        <shortName evidence="6">FGAR-AT III</shortName>
    </alternativeName>
    <alternativeName>
        <fullName evidence="6">Phosphoribosylformylglycinamidine synthase subunit III</fullName>
    </alternativeName>
</protein>
<dbReference type="GO" id="GO:0005524">
    <property type="term" value="F:ATP binding"/>
    <property type="evidence" value="ECO:0007669"/>
    <property type="project" value="UniProtKB-UniRule"/>
</dbReference>
<keyword evidence="5 6" id="KW-0067">ATP-binding</keyword>
<keyword evidence="8" id="KW-1185">Reference proteome</keyword>
<evidence type="ECO:0000256" key="6">
    <source>
        <dbReference type="HAMAP-Rule" id="MF_01926"/>
    </source>
</evidence>
<dbReference type="EC" id="6.3.5.3" evidence="6"/>
<dbReference type="Pfam" id="PF02700">
    <property type="entry name" value="PurS"/>
    <property type="match status" value="1"/>
</dbReference>
<accession>A0A5E6MGM9</accession>
<evidence type="ECO:0000256" key="1">
    <source>
        <dbReference type="ARBA" id="ARBA00022490"/>
    </source>
</evidence>
<sequence>MIRARVLILPKRTVFDPQGEAVRHALGHFGLAAAERVRVGKEIEIEIPGEGDQAKIRSQLETIARDFLANPVVEEFELHIEGLP</sequence>
<evidence type="ECO:0000256" key="5">
    <source>
        <dbReference type="ARBA" id="ARBA00022840"/>
    </source>
</evidence>
<evidence type="ECO:0000313" key="7">
    <source>
        <dbReference type="EMBL" id="VVM07386.1"/>
    </source>
</evidence>
<dbReference type="Gene3D" id="3.30.1280.10">
    <property type="entry name" value="Phosphoribosylformylglycinamidine synthase subunit PurS"/>
    <property type="match status" value="1"/>
</dbReference>
<evidence type="ECO:0000256" key="4">
    <source>
        <dbReference type="ARBA" id="ARBA00022755"/>
    </source>
</evidence>
<dbReference type="GO" id="GO:0004642">
    <property type="term" value="F:phosphoribosylformylglycinamidine synthase activity"/>
    <property type="evidence" value="ECO:0007669"/>
    <property type="project" value="UniProtKB-UniRule"/>
</dbReference>
<comment type="pathway">
    <text evidence="6">Purine metabolism; IMP biosynthesis via de novo pathway; 5-amino-1-(5-phospho-D-ribosyl)imidazole from N(2)-formyl-N(1)-(5-phospho-D-ribosyl)glycinamide: step 1/2.</text>
</comment>
<dbReference type="UniPathway" id="UPA00074">
    <property type="reaction ID" value="UER00128"/>
</dbReference>
<comment type="function">
    <text evidence="6">Part of the phosphoribosylformylglycinamidine synthase complex involved in the purines biosynthetic pathway. Catalyzes the ATP-dependent conversion of formylglycinamide ribonucleotide (FGAR) and glutamine to yield formylglycinamidine ribonucleotide (FGAM) and glutamate. The FGAM synthase complex is composed of three subunits. PurQ produces an ammonia molecule by converting glutamine to glutamate. PurL transfers the ammonia molecule to FGAR to form FGAM in an ATP-dependent manner. PurS interacts with PurQ and PurL and is thought to assist in the transfer of the ammonia molecule from PurQ to PurL.</text>
</comment>
<gene>
    <name evidence="6 7" type="primary">purS</name>
    <name evidence="7" type="ORF">MAMT_01724</name>
</gene>
<dbReference type="RefSeq" id="WP_142660531.1">
    <property type="nucleotide sequence ID" value="NZ_CABFVA020000092.1"/>
</dbReference>
<comment type="subcellular location">
    <subcellularLocation>
        <location evidence="6">Cytoplasm</location>
    </subcellularLocation>
</comment>
<dbReference type="InterPro" id="IPR036604">
    <property type="entry name" value="PurS-like_sf"/>
</dbReference>
<evidence type="ECO:0000313" key="8">
    <source>
        <dbReference type="Proteomes" id="UP000334923"/>
    </source>
</evidence>
<dbReference type="OrthoDB" id="9799101at2"/>
<dbReference type="AlphaFoldDB" id="A0A5E6MGM9"/>
<dbReference type="Proteomes" id="UP000334923">
    <property type="component" value="Unassembled WGS sequence"/>
</dbReference>
<dbReference type="PANTHER" id="PTHR34696">
    <property type="entry name" value="PHOSPHORIBOSYLFORMYLGLYCINAMIDINE SYNTHASE SUBUNIT PURS"/>
    <property type="match status" value="1"/>
</dbReference>
<keyword evidence="2 6" id="KW-0436">Ligase</keyword>
<comment type="subunit">
    <text evidence="6">Part of the FGAM synthase complex composed of 1 PurL, 1 PurQ and 2 PurS subunits.</text>
</comment>
<dbReference type="EMBL" id="CABFVA020000092">
    <property type="protein sequence ID" value="VVM07386.1"/>
    <property type="molecule type" value="Genomic_DNA"/>
</dbReference>
<dbReference type="GO" id="GO:0005737">
    <property type="term" value="C:cytoplasm"/>
    <property type="evidence" value="ECO:0007669"/>
    <property type="project" value="UniProtKB-SubCell"/>
</dbReference>
<dbReference type="HAMAP" id="MF_01926">
    <property type="entry name" value="PurS"/>
    <property type="match status" value="1"/>
</dbReference>
<name>A0A5E6MGM9_9BACT</name>
<dbReference type="PANTHER" id="PTHR34696:SF1">
    <property type="entry name" value="PHOSPHORIBOSYLFORMYLGLYCINAMIDINE SYNTHASE SUBUNIT PURS"/>
    <property type="match status" value="1"/>
</dbReference>
<comment type="similarity">
    <text evidence="6">Belongs to the PurS family.</text>
</comment>
<proteinExistence type="inferred from homology"/>
<dbReference type="NCBIfam" id="NF004630">
    <property type="entry name" value="PRK05974.1"/>
    <property type="match status" value="1"/>
</dbReference>
<evidence type="ECO:0000256" key="3">
    <source>
        <dbReference type="ARBA" id="ARBA00022741"/>
    </source>
</evidence>